<gene>
    <name evidence="1" type="ORF">L9F63_001024</name>
</gene>
<evidence type="ECO:0000313" key="1">
    <source>
        <dbReference type="EMBL" id="KAJ9600812.1"/>
    </source>
</evidence>
<sequence length="72" mass="8418">DTILSETKRDNRSNKSDIFDLERGKTKKLETTFKNVAKGQENIKCGKSNVEKLYSRKFIDEPLDQINKRNSR</sequence>
<organism evidence="1 2">
    <name type="scientific">Diploptera punctata</name>
    <name type="common">Pacific beetle cockroach</name>
    <dbReference type="NCBI Taxonomy" id="6984"/>
    <lineage>
        <taxon>Eukaryota</taxon>
        <taxon>Metazoa</taxon>
        <taxon>Ecdysozoa</taxon>
        <taxon>Arthropoda</taxon>
        <taxon>Hexapoda</taxon>
        <taxon>Insecta</taxon>
        <taxon>Pterygota</taxon>
        <taxon>Neoptera</taxon>
        <taxon>Polyneoptera</taxon>
        <taxon>Dictyoptera</taxon>
        <taxon>Blattodea</taxon>
        <taxon>Blaberoidea</taxon>
        <taxon>Blaberidae</taxon>
        <taxon>Diplopterinae</taxon>
        <taxon>Diploptera</taxon>
    </lineage>
</organism>
<accession>A0AAD8AM96</accession>
<feature type="non-terminal residue" evidence="1">
    <location>
        <position position="72"/>
    </location>
</feature>
<dbReference type="AlphaFoldDB" id="A0AAD8AM96"/>
<protein>
    <submittedName>
        <fullName evidence="1">Uncharacterized protein</fullName>
    </submittedName>
</protein>
<dbReference type="Proteomes" id="UP001233999">
    <property type="component" value="Unassembled WGS sequence"/>
</dbReference>
<reference evidence="1" key="2">
    <citation type="submission" date="2023-05" db="EMBL/GenBank/DDBJ databases">
        <authorList>
            <person name="Fouks B."/>
        </authorList>
    </citation>
    <scope>NUCLEOTIDE SEQUENCE</scope>
    <source>
        <strain evidence="1">Stay&amp;Tobe</strain>
        <tissue evidence="1">Testes</tissue>
    </source>
</reference>
<reference evidence="1" key="1">
    <citation type="journal article" date="2023" name="IScience">
        <title>Live-bearing cockroach genome reveals convergent evolutionary mechanisms linked to viviparity in insects and beyond.</title>
        <authorList>
            <person name="Fouks B."/>
            <person name="Harrison M.C."/>
            <person name="Mikhailova A.A."/>
            <person name="Marchal E."/>
            <person name="English S."/>
            <person name="Carruthers M."/>
            <person name="Jennings E.C."/>
            <person name="Chiamaka E.L."/>
            <person name="Frigard R.A."/>
            <person name="Pippel M."/>
            <person name="Attardo G.M."/>
            <person name="Benoit J.B."/>
            <person name="Bornberg-Bauer E."/>
            <person name="Tobe S.S."/>
        </authorList>
    </citation>
    <scope>NUCLEOTIDE SEQUENCE</scope>
    <source>
        <strain evidence="1">Stay&amp;Tobe</strain>
    </source>
</reference>
<keyword evidence="2" id="KW-1185">Reference proteome</keyword>
<evidence type="ECO:0000313" key="2">
    <source>
        <dbReference type="Proteomes" id="UP001233999"/>
    </source>
</evidence>
<dbReference type="EMBL" id="JASPKZ010000045">
    <property type="protein sequence ID" value="KAJ9600812.1"/>
    <property type="molecule type" value="Genomic_DNA"/>
</dbReference>
<feature type="non-terminal residue" evidence="1">
    <location>
        <position position="1"/>
    </location>
</feature>
<name>A0AAD8AM96_DIPPU</name>
<comment type="caution">
    <text evidence="1">The sequence shown here is derived from an EMBL/GenBank/DDBJ whole genome shotgun (WGS) entry which is preliminary data.</text>
</comment>
<proteinExistence type="predicted"/>